<evidence type="ECO:0000256" key="1">
    <source>
        <dbReference type="SAM" id="Phobius"/>
    </source>
</evidence>
<gene>
    <name evidence="2" type="ORF">O3P69_006014</name>
</gene>
<sequence>MLRQSCSRGGKENVVIMAAEGTSVAVVGYFKWTFAIFLYVITFIPSNYIYDEAKVVTVQRLLPCKKSLVMKVW</sequence>
<dbReference type="AlphaFoldDB" id="A0AAW0U4F3"/>
<keyword evidence="3" id="KW-1185">Reference proteome</keyword>
<protein>
    <submittedName>
        <fullName evidence="2">Uncharacterized protein</fullName>
    </submittedName>
</protein>
<comment type="caution">
    <text evidence="2">The sequence shown here is derived from an EMBL/GenBank/DDBJ whole genome shotgun (WGS) entry which is preliminary data.</text>
</comment>
<name>A0AAW0U4F3_SCYPA</name>
<feature type="transmembrane region" description="Helical" evidence="1">
    <location>
        <begin position="29"/>
        <end position="50"/>
    </location>
</feature>
<keyword evidence="1" id="KW-0472">Membrane</keyword>
<keyword evidence="1" id="KW-1133">Transmembrane helix</keyword>
<keyword evidence="1" id="KW-0812">Transmembrane</keyword>
<accession>A0AAW0U4F3</accession>
<evidence type="ECO:0000313" key="2">
    <source>
        <dbReference type="EMBL" id="KAK8394934.1"/>
    </source>
</evidence>
<reference evidence="2 3" key="1">
    <citation type="submission" date="2023-03" db="EMBL/GenBank/DDBJ databases">
        <title>High-quality genome of Scylla paramamosain provides insights in environmental adaptation.</title>
        <authorList>
            <person name="Zhang L."/>
        </authorList>
    </citation>
    <scope>NUCLEOTIDE SEQUENCE [LARGE SCALE GENOMIC DNA]</scope>
    <source>
        <strain evidence="2">LZ_2023a</strain>
        <tissue evidence="2">Muscle</tissue>
    </source>
</reference>
<organism evidence="2 3">
    <name type="scientific">Scylla paramamosain</name>
    <name type="common">Mud crab</name>
    <dbReference type="NCBI Taxonomy" id="85552"/>
    <lineage>
        <taxon>Eukaryota</taxon>
        <taxon>Metazoa</taxon>
        <taxon>Ecdysozoa</taxon>
        <taxon>Arthropoda</taxon>
        <taxon>Crustacea</taxon>
        <taxon>Multicrustacea</taxon>
        <taxon>Malacostraca</taxon>
        <taxon>Eumalacostraca</taxon>
        <taxon>Eucarida</taxon>
        <taxon>Decapoda</taxon>
        <taxon>Pleocyemata</taxon>
        <taxon>Brachyura</taxon>
        <taxon>Eubrachyura</taxon>
        <taxon>Portunoidea</taxon>
        <taxon>Portunidae</taxon>
        <taxon>Portuninae</taxon>
        <taxon>Scylla</taxon>
    </lineage>
</organism>
<evidence type="ECO:0000313" key="3">
    <source>
        <dbReference type="Proteomes" id="UP001487740"/>
    </source>
</evidence>
<dbReference type="Proteomes" id="UP001487740">
    <property type="component" value="Unassembled WGS sequence"/>
</dbReference>
<proteinExistence type="predicted"/>
<dbReference type="EMBL" id="JARAKH010000018">
    <property type="protein sequence ID" value="KAK8394934.1"/>
    <property type="molecule type" value="Genomic_DNA"/>
</dbReference>